<evidence type="ECO:0000259" key="2">
    <source>
        <dbReference type="Pfam" id="PF07732"/>
    </source>
</evidence>
<dbReference type="Proteomes" id="UP000694287">
    <property type="component" value="Unassembled WGS sequence"/>
</dbReference>
<name>A0ABS6UYB1_9PSEU</name>
<reference evidence="3 4" key="1">
    <citation type="submission" date="2020-11" db="EMBL/GenBank/DDBJ databases">
        <title>Pseudonocardia abyssalis sp. nov. and Pseudonocardia oceani sp. nov., description and phylogenomic analysis of two novel actinomycetes isolated from the deep Southern Ocean.</title>
        <authorList>
            <person name="Parra J."/>
        </authorList>
    </citation>
    <scope>NUCLEOTIDE SEQUENCE [LARGE SCALE GENOMIC DNA]</scope>
    <source>
        <strain evidence="3 4">KRD-168</strain>
    </source>
</reference>
<feature type="region of interest" description="Disordered" evidence="1">
    <location>
        <begin position="112"/>
        <end position="138"/>
    </location>
</feature>
<protein>
    <submittedName>
        <fullName evidence="3">Multicopper oxidase domain-containing protein</fullName>
    </submittedName>
</protein>
<keyword evidence="4" id="KW-1185">Reference proteome</keyword>
<proteinExistence type="predicted"/>
<evidence type="ECO:0000313" key="3">
    <source>
        <dbReference type="EMBL" id="MBW0137254.1"/>
    </source>
</evidence>
<dbReference type="RefSeq" id="WP_218616353.1">
    <property type="nucleotide sequence ID" value="NZ_JADQDK010000001.1"/>
</dbReference>
<accession>A0ABS6UYB1</accession>
<dbReference type="InterPro" id="IPR011707">
    <property type="entry name" value="Cu-oxidase-like_N"/>
</dbReference>
<feature type="domain" description="Plastocyanin-like" evidence="2">
    <location>
        <begin position="76"/>
        <end position="129"/>
    </location>
</feature>
<dbReference type="Pfam" id="PF07732">
    <property type="entry name" value="Cu-oxidase_3"/>
    <property type="match status" value="1"/>
</dbReference>
<evidence type="ECO:0000313" key="4">
    <source>
        <dbReference type="Proteomes" id="UP000694287"/>
    </source>
</evidence>
<gene>
    <name evidence="3" type="ORF">I4I81_23755</name>
</gene>
<evidence type="ECO:0000256" key="1">
    <source>
        <dbReference type="SAM" id="MobiDB-lite"/>
    </source>
</evidence>
<comment type="caution">
    <text evidence="3">The sequence shown here is derived from an EMBL/GenBank/DDBJ whole genome shotgun (WGS) entry which is preliminary data.</text>
</comment>
<organism evidence="3 4">
    <name type="scientific">Pseudonocardia abyssalis</name>
    <dbReference type="NCBI Taxonomy" id="2792008"/>
    <lineage>
        <taxon>Bacteria</taxon>
        <taxon>Bacillati</taxon>
        <taxon>Actinomycetota</taxon>
        <taxon>Actinomycetes</taxon>
        <taxon>Pseudonocardiales</taxon>
        <taxon>Pseudonocardiaceae</taxon>
        <taxon>Pseudonocardia</taxon>
    </lineage>
</organism>
<dbReference type="EMBL" id="JADQDK010000001">
    <property type="protein sequence ID" value="MBW0137254.1"/>
    <property type="molecule type" value="Genomic_DNA"/>
</dbReference>
<dbReference type="InterPro" id="IPR006311">
    <property type="entry name" value="TAT_signal"/>
</dbReference>
<dbReference type="PROSITE" id="PS51318">
    <property type="entry name" value="TAT"/>
    <property type="match status" value="1"/>
</dbReference>
<sequence length="138" mass="14382">MTPVPISRRRALILGGLGAGGLVAGTTGWIATVIADTGEFQPGTTGGELSQPPVLDSRDGRLSVELVAAVGARLAGRDTAALGFDGDSPGPTLRVRPGDELAVRLTNRLRQPTNLHTHGLRVSPQGNSDNPFLRIDEQ</sequence>